<dbReference type="STRING" id="1004.SAMN05661012_04669"/>
<accession>A0A1K1S2L8</accession>
<feature type="transmembrane region" description="Helical" evidence="1">
    <location>
        <begin position="95"/>
        <end position="113"/>
    </location>
</feature>
<feature type="transmembrane region" description="Helical" evidence="1">
    <location>
        <begin position="423"/>
        <end position="447"/>
    </location>
</feature>
<evidence type="ECO:0008006" key="4">
    <source>
        <dbReference type="Google" id="ProtNLM"/>
    </source>
</evidence>
<feature type="transmembrane region" description="Helical" evidence="1">
    <location>
        <begin position="398"/>
        <end position="417"/>
    </location>
</feature>
<keyword evidence="1" id="KW-0812">Transmembrane</keyword>
<dbReference type="EMBL" id="FPIZ01000016">
    <property type="protein sequence ID" value="SFW78550.1"/>
    <property type="molecule type" value="Genomic_DNA"/>
</dbReference>
<feature type="transmembrane region" description="Helical" evidence="1">
    <location>
        <begin position="20"/>
        <end position="42"/>
    </location>
</feature>
<feature type="transmembrane region" description="Helical" evidence="1">
    <location>
        <begin position="367"/>
        <end position="391"/>
    </location>
</feature>
<feature type="transmembrane region" description="Helical" evidence="1">
    <location>
        <begin position="119"/>
        <end position="143"/>
    </location>
</feature>
<proteinExistence type="predicted"/>
<feature type="transmembrane region" description="Helical" evidence="1">
    <location>
        <begin position="155"/>
        <end position="175"/>
    </location>
</feature>
<dbReference type="AlphaFoldDB" id="A0A1K1S2L8"/>
<evidence type="ECO:0000313" key="3">
    <source>
        <dbReference type="Proteomes" id="UP000183788"/>
    </source>
</evidence>
<keyword evidence="1" id="KW-1133">Transmembrane helix</keyword>
<name>A0A1K1S2L8_9BACT</name>
<gene>
    <name evidence="2" type="ORF">SAMN05661012_04669</name>
</gene>
<evidence type="ECO:0000313" key="2">
    <source>
        <dbReference type="EMBL" id="SFW78550.1"/>
    </source>
</evidence>
<dbReference type="Proteomes" id="UP000183788">
    <property type="component" value="Unassembled WGS sequence"/>
</dbReference>
<organism evidence="2 3">
    <name type="scientific">Chitinophaga sancti</name>
    <dbReference type="NCBI Taxonomy" id="1004"/>
    <lineage>
        <taxon>Bacteria</taxon>
        <taxon>Pseudomonadati</taxon>
        <taxon>Bacteroidota</taxon>
        <taxon>Chitinophagia</taxon>
        <taxon>Chitinophagales</taxon>
        <taxon>Chitinophagaceae</taxon>
        <taxon>Chitinophaga</taxon>
    </lineage>
</organism>
<protein>
    <recommendedName>
        <fullName evidence="4">Dolichyl-phosphate-mannose-protein mannosyltransferase</fullName>
    </recommendedName>
</protein>
<reference evidence="2 3" key="1">
    <citation type="submission" date="2016-11" db="EMBL/GenBank/DDBJ databases">
        <authorList>
            <person name="Jaros S."/>
            <person name="Januszkiewicz K."/>
            <person name="Wedrychowicz H."/>
        </authorList>
    </citation>
    <scope>NUCLEOTIDE SEQUENCE [LARGE SCALE GENOMIC DNA]</scope>
    <source>
        <strain evidence="2 3">DSM 784</strain>
    </source>
</reference>
<evidence type="ECO:0000256" key="1">
    <source>
        <dbReference type="SAM" id="Phobius"/>
    </source>
</evidence>
<keyword evidence="1" id="KW-0472">Membrane</keyword>
<sequence length="454" mass="53157">MVLDSYYYVMGATERLNINLWPIGYSYFIRLIGVLSHSDLLFTTIQYEIFQLSFLYLIFTIANLIELPKWAFVTLIIFSFNPIIPYTCNLIMADGLFYSVSIVWFTILVKIIIRPNQYLIILNGIFIGVALSLRYHALYYPILGAFAFLLSQYRFIYKALGVVFQLAIVLLFVFFTQNQVKQITGQSQFSPFGGWKIANNTLYVYENIYRTDQRIIPNKYRELDSIVRRYYNSAHRKQTLFTNDPMPGGFYVFMSYSPLVIYKNSVFHSESNVDDVKSFMRVGGLYGDYGKYLLKGSPVAYLKFFIIPNVIRYFSPPAELYITLSTFFLRRDNISNYTKKWFHFKTLEVNVEAIQFRSNLFSFFPSIVFKLHVIFLLMLSVFIFIGGLKLINIEQRKFIALGIITWIIDFGFNILASEVVLRYLLFTITIEVIFVLQFASIIIKWTAKKIIHKK</sequence>